<dbReference type="RefSeq" id="WP_229254581.1">
    <property type="nucleotide sequence ID" value="NZ_CAJRAU010000002.1"/>
</dbReference>
<evidence type="ECO:0008006" key="4">
    <source>
        <dbReference type="Google" id="ProtNLM"/>
    </source>
</evidence>
<feature type="transmembrane region" description="Helical" evidence="1">
    <location>
        <begin position="6"/>
        <end position="26"/>
    </location>
</feature>
<evidence type="ECO:0000313" key="2">
    <source>
        <dbReference type="EMBL" id="CAG5068829.1"/>
    </source>
</evidence>
<dbReference type="EMBL" id="CAJRAU010000002">
    <property type="protein sequence ID" value="CAG5068829.1"/>
    <property type="molecule type" value="Genomic_DNA"/>
</dbReference>
<evidence type="ECO:0000256" key="1">
    <source>
        <dbReference type="SAM" id="Phobius"/>
    </source>
</evidence>
<evidence type="ECO:0000313" key="3">
    <source>
        <dbReference type="Proteomes" id="UP000679725"/>
    </source>
</evidence>
<reference evidence="2 3" key="1">
    <citation type="submission" date="2021-04" db="EMBL/GenBank/DDBJ databases">
        <authorList>
            <person name="Rodrigo-Torres L."/>
            <person name="Arahal R. D."/>
            <person name="Lucena T."/>
        </authorList>
    </citation>
    <scope>NUCLEOTIDE SEQUENCE [LARGE SCALE GENOMIC DNA]</scope>
    <source>
        <strain evidence="2 3">CECT 9623</strain>
    </source>
</reference>
<dbReference type="Proteomes" id="UP000679725">
    <property type="component" value="Unassembled WGS sequence"/>
</dbReference>
<gene>
    <name evidence="2" type="ORF">DYBT9623_01561</name>
</gene>
<name>A0ABM8UN38_9BACT</name>
<keyword evidence="1" id="KW-1133">Transmembrane helix</keyword>
<sequence>MENSDRAIGATIILIFMIAYSVYTSVRKRQREERKRKVLREGIEASATVLNIEPTGEYLNNQPEFQVKVKVEPEQGNEFVAEMTEVLSYSKYEVIREGSKVLVKYDPAYDRRAIFLHHSETLLQ</sequence>
<protein>
    <recommendedName>
        <fullName evidence="4">DUF3592 domain-containing protein</fullName>
    </recommendedName>
</protein>
<proteinExistence type="predicted"/>
<comment type="caution">
    <text evidence="2">The sequence shown here is derived from an EMBL/GenBank/DDBJ whole genome shotgun (WGS) entry which is preliminary data.</text>
</comment>
<keyword evidence="3" id="KW-1185">Reference proteome</keyword>
<keyword evidence="1" id="KW-0472">Membrane</keyword>
<keyword evidence="1" id="KW-0812">Transmembrane</keyword>
<accession>A0ABM8UN38</accession>
<organism evidence="2 3">
    <name type="scientific">Dyadobacter linearis</name>
    <dbReference type="NCBI Taxonomy" id="2823330"/>
    <lineage>
        <taxon>Bacteria</taxon>
        <taxon>Pseudomonadati</taxon>
        <taxon>Bacteroidota</taxon>
        <taxon>Cytophagia</taxon>
        <taxon>Cytophagales</taxon>
        <taxon>Spirosomataceae</taxon>
        <taxon>Dyadobacter</taxon>
    </lineage>
</organism>